<dbReference type="Gene3D" id="3.30.70.1350">
    <property type="entry name" value="Cation efflux protein, cytoplasmic domain"/>
    <property type="match status" value="1"/>
</dbReference>
<dbReference type="Pfam" id="PF16916">
    <property type="entry name" value="ZT_dimer"/>
    <property type="match status" value="1"/>
</dbReference>
<dbReference type="AlphaFoldDB" id="A0A0A5GFJ2"/>
<sequence length="342" mass="37409">MGSQSWKELFKKGNKSSATAAGGNLIIAIAKTIAAVVSGSGAMLATALHSYADTINQGFVYFGSVLAQKNPTPRFPTGFGRVINLFVMVAVLIVTVLGYESVKEGWHLIQHPKESGAFWLNISVLILNVVIDGGILIKVMKEINKEARDESVSGFQIIPGAIRNLPDATPPTRLVFFEDVVAVTGAFLAIIAVIVTTFTNFAMLDGISTLLIGVLMLAVALRIGYENTLGLIGVSAPKDVEEDVGYMILEHDQVEDIRKLRVVKEGRAYHVEAMLELTPGLSLAEADDIKFKVWDKLLNSPDISDVTLGIIESNEKKDWDPDQKEQKEVKEWDNPKENEEEK</sequence>
<dbReference type="NCBIfam" id="TIGR01297">
    <property type="entry name" value="CDF"/>
    <property type="match status" value="1"/>
</dbReference>
<evidence type="ECO:0000259" key="8">
    <source>
        <dbReference type="Pfam" id="PF01545"/>
    </source>
</evidence>
<evidence type="ECO:0000256" key="3">
    <source>
        <dbReference type="ARBA" id="ARBA00022692"/>
    </source>
</evidence>
<dbReference type="InterPro" id="IPR027470">
    <property type="entry name" value="Cation_efflux_CTD"/>
</dbReference>
<evidence type="ECO:0000256" key="2">
    <source>
        <dbReference type="ARBA" id="ARBA00022448"/>
    </source>
</evidence>
<protein>
    <submittedName>
        <fullName evidence="10">Cobalt transporter</fullName>
    </submittedName>
</protein>
<feature type="transmembrane region" description="Helical" evidence="7">
    <location>
        <begin position="118"/>
        <end position="137"/>
    </location>
</feature>
<dbReference type="PANTHER" id="PTHR13414:SF9">
    <property type="entry name" value="PROTON-COUPLED ZINC ANTIPORTER SLC30A9, MITOCHONDRIAL"/>
    <property type="match status" value="1"/>
</dbReference>
<keyword evidence="4 7" id="KW-1133">Transmembrane helix</keyword>
<gene>
    <name evidence="10" type="ORF">N783_03290</name>
</gene>
<feature type="transmembrane region" description="Helical" evidence="7">
    <location>
        <begin position="207"/>
        <end position="225"/>
    </location>
</feature>
<dbReference type="EMBL" id="AVPF01000011">
    <property type="protein sequence ID" value="KGX89890.1"/>
    <property type="molecule type" value="Genomic_DNA"/>
</dbReference>
<dbReference type="STRING" id="1385511.GCA_000425225_02739"/>
<reference evidence="10 11" key="1">
    <citation type="submission" date="2013-08" db="EMBL/GenBank/DDBJ databases">
        <authorList>
            <person name="Huang J."/>
            <person name="Wang G."/>
        </authorList>
    </citation>
    <scope>NUCLEOTIDE SEQUENCE [LARGE SCALE GENOMIC DNA]</scope>
    <source>
        <strain evidence="10 11">BH030004</strain>
    </source>
</reference>
<dbReference type="GO" id="GO:0006829">
    <property type="term" value="P:zinc ion transport"/>
    <property type="evidence" value="ECO:0007669"/>
    <property type="project" value="InterPro"/>
</dbReference>
<keyword evidence="11" id="KW-1185">Reference proteome</keyword>
<dbReference type="eggNOG" id="COG0053">
    <property type="taxonomic scope" value="Bacteria"/>
</dbReference>
<organism evidence="10 11">
    <name type="scientific">Pontibacillus marinus BH030004 = DSM 16465</name>
    <dbReference type="NCBI Taxonomy" id="1385511"/>
    <lineage>
        <taxon>Bacteria</taxon>
        <taxon>Bacillati</taxon>
        <taxon>Bacillota</taxon>
        <taxon>Bacilli</taxon>
        <taxon>Bacillales</taxon>
        <taxon>Bacillaceae</taxon>
        <taxon>Pontibacillus</taxon>
    </lineage>
</organism>
<feature type="transmembrane region" description="Helical" evidence="7">
    <location>
        <begin position="78"/>
        <end position="98"/>
    </location>
</feature>
<dbReference type="InterPro" id="IPR058533">
    <property type="entry name" value="Cation_efflux_TM"/>
</dbReference>
<name>A0A0A5GFJ2_9BACI</name>
<comment type="subcellular location">
    <subcellularLocation>
        <location evidence="1">Membrane</location>
        <topology evidence="1">Multi-pass membrane protein</topology>
    </subcellularLocation>
</comment>
<dbReference type="GO" id="GO:0016020">
    <property type="term" value="C:membrane"/>
    <property type="evidence" value="ECO:0007669"/>
    <property type="project" value="UniProtKB-SubCell"/>
</dbReference>
<dbReference type="InterPro" id="IPR002524">
    <property type="entry name" value="Cation_efflux"/>
</dbReference>
<keyword evidence="3 7" id="KW-0812">Transmembrane</keyword>
<dbReference type="SUPFAM" id="SSF161111">
    <property type="entry name" value="Cation efflux protein transmembrane domain-like"/>
    <property type="match status" value="1"/>
</dbReference>
<dbReference type="Pfam" id="PF01545">
    <property type="entry name" value="Cation_efflux"/>
    <property type="match status" value="1"/>
</dbReference>
<dbReference type="InterPro" id="IPR036837">
    <property type="entry name" value="Cation_efflux_CTD_sf"/>
</dbReference>
<evidence type="ECO:0000313" key="10">
    <source>
        <dbReference type="EMBL" id="KGX89890.1"/>
    </source>
</evidence>
<proteinExistence type="predicted"/>
<dbReference type="RefSeq" id="WP_051255074.1">
    <property type="nucleotide sequence ID" value="NZ_AULJ01000034.1"/>
</dbReference>
<dbReference type="GO" id="GO:0008324">
    <property type="term" value="F:monoatomic cation transmembrane transporter activity"/>
    <property type="evidence" value="ECO:0007669"/>
    <property type="project" value="InterPro"/>
</dbReference>
<evidence type="ECO:0000259" key="9">
    <source>
        <dbReference type="Pfam" id="PF16916"/>
    </source>
</evidence>
<keyword evidence="2" id="KW-0813">Transport</keyword>
<evidence type="ECO:0000256" key="6">
    <source>
        <dbReference type="SAM" id="MobiDB-lite"/>
    </source>
</evidence>
<evidence type="ECO:0000313" key="11">
    <source>
        <dbReference type="Proteomes" id="UP000030403"/>
    </source>
</evidence>
<comment type="caution">
    <text evidence="10">The sequence shown here is derived from an EMBL/GenBank/DDBJ whole genome shotgun (WGS) entry which is preliminary data.</text>
</comment>
<evidence type="ECO:0000256" key="5">
    <source>
        <dbReference type="ARBA" id="ARBA00023136"/>
    </source>
</evidence>
<dbReference type="InterPro" id="IPR027469">
    <property type="entry name" value="Cation_efflux_TMD_sf"/>
</dbReference>
<keyword evidence="5 7" id="KW-0472">Membrane</keyword>
<evidence type="ECO:0000256" key="4">
    <source>
        <dbReference type="ARBA" id="ARBA00022989"/>
    </source>
</evidence>
<feature type="region of interest" description="Disordered" evidence="6">
    <location>
        <begin position="314"/>
        <end position="342"/>
    </location>
</feature>
<dbReference type="PANTHER" id="PTHR13414">
    <property type="entry name" value="HUEL-CATION TRANSPORTER"/>
    <property type="match status" value="1"/>
</dbReference>
<dbReference type="InterPro" id="IPR040177">
    <property type="entry name" value="SLC30A9"/>
</dbReference>
<feature type="domain" description="Cation efflux protein cytoplasmic" evidence="9">
    <location>
        <begin position="237"/>
        <end position="307"/>
    </location>
</feature>
<evidence type="ECO:0000256" key="1">
    <source>
        <dbReference type="ARBA" id="ARBA00004141"/>
    </source>
</evidence>
<evidence type="ECO:0000256" key="7">
    <source>
        <dbReference type="SAM" id="Phobius"/>
    </source>
</evidence>
<dbReference type="SUPFAM" id="SSF160240">
    <property type="entry name" value="Cation efflux protein cytoplasmic domain-like"/>
    <property type="match status" value="1"/>
</dbReference>
<accession>A0A0A5GFJ2</accession>
<dbReference type="OrthoDB" id="9806522at2"/>
<feature type="domain" description="Cation efflux protein transmembrane" evidence="8">
    <location>
        <begin position="21"/>
        <end position="231"/>
    </location>
</feature>
<feature type="transmembrane region" description="Helical" evidence="7">
    <location>
        <begin position="180"/>
        <end position="201"/>
    </location>
</feature>
<dbReference type="Proteomes" id="UP000030403">
    <property type="component" value="Unassembled WGS sequence"/>
</dbReference>
<dbReference type="Gene3D" id="1.20.1510.10">
    <property type="entry name" value="Cation efflux protein transmembrane domain"/>
    <property type="match status" value="1"/>
</dbReference>